<dbReference type="GO" id="GO:0005576">
    <property type="term" value="C:extracellular region"/>
    <property type="evidence" value="ECO:0007669"/>
    <property type="project" value="InterPro"/>
</dbReference>
<sequence length="287" mass="32257">MTARTFVYRHKSLMKWFVASAGTLFLMLAGSFVFADSASAHGYLTDSRAHLCSIGQNSDCGPVKWEPFSVEGRGDFPEFGVPDGQIASGGKFFELDEQTADRWTKVDMVGGEHTFHWKLTANHSTNTWDYYITKKDWDPDSPLKRADLELFCRYIDDGAIPPIDVYNDCFVPNDREGYHVIVAVWDIADTPNAFYQVMDVNLSINPSAPTTPEPGFPGDPNRFGKYLIWNPIRVYNEGEIVVHNGQFWQALWWTRGQEPGTTGEWGPWKLIGDVPPDEESSAGSDSV</sequence>
<evidence type="ECO:0000313" key="10">
    <source>
        <dbReference type="Proteomes" id="UP000442469"/>
    </source>
</evidence>
<dbReference type="InterPro" id="IPR036573">
    <property type="entry name" value="CBM_sf_5/12"/>
</dbReference>
<keyword evidence="1 5" id="KW-0732">Signal</keyword>
<keyword evidence="2" id="KW-0378">Hydrolase</keyword>
<dbReference type="SUPFAM" id="SSF51055">
    <property type="entry name" value="Carbohydrate binding domain"/>
    <property type="match status" value="1"/>
</dbReference>
<gene>
    <name evidence="7" type="primary">cbp</name>
    <name evidence="7" type="ORF">DJ90_4601</name>
    <name evidence="8" type="ORF">GNQ08_24760</name>
</gene>
<dbReference type="GO" id="GO:0000272">
    <property type="term" value="P:polysaccharide catabolic process"/>
    <property type="evidence" value="ECO:0007669"/>
    <property type="project" value="UniProtKB-KW"/>
</dbReference>
<evidence type="ECO:0000313" key="7">
    <source>
        <dbReference type="EMBL" id="KFN07016.1"/>
    </source>
</evidence>
<reference evidence="8 10" key="2">
    <citation type="submission" date="2019-11" db="EMBL/GenBank/DDBJ databases">
        <title>Draft genome sequences of five Paenibacillus species of dairy origin.</title>
        <authorList>
            <person name="Olajide A.M."/>
            <person name="Chen S."/>
            <person name="Lapointe G."/>
        </authorList>
    </citation>
    <scope>NUCLEOTIDE SEQUENCE [LARGE SCALE GENOMIC DNA]</scope>
    <source>
        <strain evidence="8 10">3CT49</strain>
    </source>
</reference>
<evidence type="ECO:0000256" key="5">
    <source>
        <dbReference type="SAM" id="SignalP"/>
    </source>
</evidence>
<dbReference type="SUPFAM" id="SSF81296">
    <property type="entry name" value="E set domains"/>
    <property type="match status" value="1"/>
</dbReference>
<dbReference type="EMBL" id="WNZZ01000027">
    <property type="protein sequence ID" value="MUG25577.1"/>
    <property type="molecule type" value="Genomic_DNA"/>
</dbReference>
<feature type="signal peptide" evidence="5">
    <location>
        <begin position="1"/>
        <end position="35"/>
    </location>
</feature>
<dbReference type="OrthoDB" id="2702399at2"/>
<dbReference type="RefSeq" id="WP_036626417.1">
    <property type="nucleotide sequence ID" value="NZ_BGML01000007.1"/>
</dbReference>
<protein>
    <submittedName>
        <fullName evidence="7">CBP21 domain protein</fullName>
    </submittedName>
    <submittedName>
        <fullName evidence="8">Chitin-binding protein</fullName>
    </submittedName>
</protein>
<evidence type="ECO:0000313" key="9">
    <source>
        <dbReference type="Proteomes" id="UP000029278"/>
    </source>
</evidence>
<dbReference type="STRING" id="44252.DJ90_4601"/>
<dbReference type="SMART" id="SM00495">
    <property type="entry name" value="ChtBD3"/>
    <property type="match status" value="1"/>
</dbReference>
<dbReference type="AlphaFoldDB" id="A0A090ZSC5"/>
<organism evidence="7 9">
    <name type="scientific">Paenibacillus macerans</name>
    <name type="common">Bacillus macerans</name>
    <dbReference type="NCBI Taxonomy" id="44252"/>
    <lineage>
        <taxon>Bacteria</taxon>
        <taxon>Bacillati</taxon>
        <taxon>Bacillota</taxon>
        <taxon>Bacilli</taxon>
        <taxon>Bacillales</taxon>
        <taxon>Paenibacillaceae</taxon>
        <taxon>Paenibacillus</taxon>
    </lineage>
</organism>
<dbReference type="Pfam" id="PF02839">
    <property type="entry name" value="CBM_5_12"/>
    <property type="match status" value="1"/>
</dbReference>
<dbReference type="InterPro" id="IPR003610">
    <property type="entry name" value="CBM5/12"/>
</dbReference>
<reference evidence="7 9" key="1">
    <citation type="submission" date="2014-04" db="EMBL/GenBank/DDBJ databases">
        <authorList>
            <person name="Bishop-Lilly K.A."/>
            <person name="Broomall S.M."/>
            <person name="Chain P.S."/>
            <person name="Chertkov O."/>
            <person name="Coyne S.R."/>
            <person name="Daligault H.E."/>
            <person name="Davenport K.W."/>
            <person name="Erkkila T."/>
            <person name="Frey K.G."/>
            <person name="Gibbons H.S."/>
            <person name="Gu W."/>
            <person name="Jaissle J."/>
            <person name="Johnson S.L."/>
            <person name="Koroleva G.I."/>
            <person name="Ladner J.T."/>
            <person name="Lo C.-C."/>
            <person name="Minogue T.D."/>
            <person name="Munk C."/>
            <person name="Palacios G.F."/>
            <person name="Redden C.L."/>
            <person name="Rosenzweig C.N."/>
            <person name="Scholz M.B."/>
            <person name="Teshima H."/>
            <person name="Xu Y."/>
        </authorList>
    </citation>
    <scope>NUCLEOTIDE SEQUENCE [LARGE SCALE GENOMIC DNA]</scope>
    <source>
        <strain evidence="7 9">8244</strain>
    </source>
</reference>
<dbReference type="Gene3D" id="2.70.50.50">
    <property type="entry name" value="chitin-binding protein cbp21"/>
    <property type="match status" value="1"/>
</dbReference>
<dbReference type="Proteomes" id="UP000029278">
    <property type="component" value="Unassembled WGS sequence"/>
</dbReference>
<feature type="region of interest" description="Disordered" evidence="4">
    <location>
        <begin position="263"/>
        <end position="287"/>
    </location>
</feature>
<dbReference type="GO" id="GO:0004553">
    <property type="term" value="F:hydrolase activity, hydrolyzing O-glycosyl compounds"/>
    <property type="evidence" value="ECO:0007669"/>
    <property type="project" value="InterPro"/>
</dbReference>
<keyword evidence="3" id="KW-0119">Carbohydrate metabolism</keyword>
<keyword evidence="3" id="KW-0624">Polysaccharide degradation</keyword>
<dbReference type="GeneID" id="77009721"/>
<dbReference type="PANTHER" id="PTHR34823">
    <property type="entry name" value="GLCNAC-BINDING PROTEIN A"/>
    <property type="match status" value="1"/>
</dbReference>
<evidence type="ECO:0000259" key="6">
    <source>
        <dbReference type="SMART" id="SM00495"/>
    </source>
</evidence>
<dbReference type="EMBL" id="JMQA01000036">
    <property type="protein sequence ID" value="KFN07016.1"/>
    <property type="molecule type" value="Genomic_DNA"/>
</dbReference>
<dbReference type="GO" id="GO:0030246">
    <property type="term" value="F:carbohydrate binding"/>
    <property type="evidence" value="ECO:0007669"/>
    <property type="project" value="InterPro"/>
</dbReference>
<dbReference type="PATRIC" id="fig|44252.3.peg.3991"/>
<dbReference type="InterPro" id="IPR014756">
    <property type="entry name" value="Ig_E-set"/>
</dbReference>
<name>A0A090ZSC5_PAEMA</name>
<keyword evidence="9" id="KW-1185">Reference proteome</keyword>
<dbReference type="Gene3D" id="2.10.10.20">
    <property type="entry name" value="Carbohydrate-binding module superfamily 5/12"/>
    <property type="match status" value="1"/>
</dbReference>
<dbReference type="InterPro" id="IPR051024">
    <property type="entry name" value="GlcNAc_Chitin_IntDeg"/>
</dbReference>
<comment type="caution">
    <text evidence="7">The sequence shown here is derived from an EMBL/GenBank/DDBJ whole genome shotgun (WGS) entry which is preliminary data.</text>
</comment>
<dbReference type="Pfam" id="PF03067">
    <property type="entry name" value="LPMO_10"/>
    <property type="match status" value="1"/>
</dbReference>
<evidence type="ECO:0000256" key="2">
    <source>
        <dbReference type="ARBA" id="ARBA00022801"/>
    </source>
</evidence>
<feature type="chain" id="PRO_5033215499" evidence="5">
    <location>
        <begin position="36"/>
        <end position="287"/>
    </location>
</feature>
<accession>A0A090ZSC5</accession>
<dbReference type="CDD" id="cd21177">
    <property type="entry name" value="LPMO_AA10"/>
    <property type="match status" value="1"/>
</dbReference>
<dbReference type="CDD" id="cd12215">
    <property type="entry name" value="ChiC_BD"/>
    <property type="match status" value="1"/>
</dbReference>
<dbReference type="HOGENOM" id="CLU_047929_3_0_9"/>
<dbReference type="InterPro" id="IPR004302">
    <property type="entry name" value="Cellulose/chitin-bd_N"/>
</dbReference>
<evidence type="ECO:0000256" key="3">
    <source>
        <dbReference type="ARBA" id="ARBA00023326"/>
    </source>
</evidence>
<evidence type="ECO:0000256" key="1">
    <source>
        <dbReference type="ARBA" id="ARBA00022729"/>
    </source>
</evidence>
<dbReference type="PANTHER" id="PTHR34823:SF1">
    <property type="entry name" value="CHITIN-BINDING TYPE-4 DOMAIN-CONTAINING PROTEIN"/>
    <property type="match status" value="1"/>
</dbReference>
<feature type="domain" description="Chitin-binding type-3" evidence="6">
    <location>
        <begin position="226"/>
        <end position="271"/>
    </location>
</feature>
<proteinExistence type="predicted"/>
<evidence type="ECO:0000313" key="8">
    <source>
        <dbReference type="EMBL" id="MUG25577.1"/>
    </source>
</evidence>
<dbReference type="Proteomes" id="UP000442469">
    <property type="component" value="Unassembled WGS sequence"/>
</dbReference>
<evidence type="ECO:0000256" key="4">
    <source>
        <dbReference type="SAM" id="MobiDB-lite"/>
    </source>
</evidence>